<comment type="caution">
    <text evidence="3">The sequence shown here is derived from an EMBL/GenBank/DDBJ whole genome shotgun (WGS) entry which is preliminary data.</text>
</comment>
<dbReference type="CDD" id="cd00077">
    <property type="entry name" value="HDc"/>
    <property type="match status" value="1"/>
</dbReference>
<evidence type="ECO:0000313" key="4">
    <source>
        <dbReference type="Proteomes" id="UP000077407"/>
    </source>
</evidence>
<accession>A0A168MH83</accession>
<dbReference type="Pfam" id="PF13286">
    <property type="entry name" value="HD_assoc"/>
    <property type="match status" value="2"/>
</dbReference>
<dbReference type="Proteomes" id="UP000077407">
    <property type="component" value="Unassembled WGS sequence"/>
</dbReference>
<dbReference type="Pfam" id="PF01966">
    <property type="entry name" value="HD"/>
    <property type="match status" value="1"/>
</dbReference>
<dbReference type="InterPro" id="IPR006261">
    <property type="entry name" value="dGTPase"/>
</dbReference>
<gene>
    <name evidence="3" type="primary">dgt_2</name>
    <name evidence="3" type="ORF">WY13_02584</name>
</gene>
<sequence length="525" mass="62349">MDNDFSCLAINDEYATRIKHEDKHPIRNQFERDRDRILYSRAFRRLSGKTQVFLAWKDDHVRTRLTHTLEVSQISRTISKALGLNEYLTEAIALGHDIGHTPFGHVGERMLNRIMNGCYEIRDFNTNNKFLDNSRGFKHNWQSVRVATELESNINLTDYTLWGMLHHSNLKNKSCETLSKKNECLFRHEISKLCKVNLADKESLNFYKNMKMSYINVYDFIKEKWSFEGVIVSLSDEIAQRHHDIEDALEYEIIDKHELYNKLNQILNLKEYEAKIKEEYCNNPDHANELLNSIAEHTKNFEDVKNYINTDSVDLCKSALSKFIVNLLTTDVIYSTANRFYDLTKNFNIKNQKDFFENREKINTSKDIEEDFVSYSVFLKEKDNELQDFLRNRILNSYKAQTMDGVGQHVIKELFKAYILNPQQLPDKTIVKLFKNLYKEDEQELKKYKDGRTKNYNVGILRNILSKYHYNVKKDINDRIYYKNIDYEYYKTQLLRTVCDYIAGMTDKYTIDQHRKLYNIETSSN</sequence>
<dbReference type="InterPro" id="IPR026875">
    <property type="entry name" value="PHydrolase_assoc_dom"/>
</dbReference>
<dbReference type="InterPro" id="IPR006674">
    <property type="entry name" value="HD_domain"/>
</dbReference>
<dbReference type="PROSITE" id="PS51831">
    <property type="entry name" value="HD"/>
    <property type="match status" value="1"/>
</dbReference>
<reference evidence="3 4" key="1">
    <citation type="journal article" date="2015" name="Biotechnol. Bioeng.">
        <title>Genome sequence and phenotypic characterization of Caulobacter segnis.</title>
        <authorList>
            <person name="Patel S."/>
            <person name="Fletcher B."/>
            <person name="Scott D.C."/>
            <person name="Ely B."/>
        </authorList>
    </citation>
    <scope>NUCLEOTIDE SEQUENCE [LARGE SCALE GENOMIC DNA]</scope>
    <source>
        <strain evidence="3 4">ERI-2</strain>
    </source>
</reference>
<name>A0A168MH83_9CLOT</name>
<dbReference type="PATRIC" id="fig|1538.10.peg.2477"/>
<evidence type="ECO:0000313" key="3">
    <source>
        <dbReference type="EMBL" id="OAA84685.1"/>
    </source>
</evidence>
<dbReference type="SUPFAM" id="SSF109604">
    <property type="entry name" value="HD-domain/PDEase-like"/>
    <property type="match status" value="1"/>
</dbReference>
<evidence type="ECO:0000256" key="1">
    <source>
        <dbReference type="ARBA" id="ARBA00022801"/>
    </source>
</evidence>
<dbReference type="RefSeq" id="WP_063555982.1">
    <property type="nucleotide sequence ID" value="NZ_LITT01000035.1"/>
</dbReference>
<dbReference type="NCBIfam" id="TIGR01353">
    <property type="entry name" value="dGTP_triPase"/>
    <property type="match status" value="1"/>
</dbReference>
<keyword evidence="1 3" id="KW-0378">Hydrolase</keyword>
<dbReference type="GO" id="GO:0008832">
    <property type="term" value="F:dGTPase activity"/>
    <property type="evidence" value="ECO:0007669"/>
    <property type="project" value="UniProtKB-EC"/>
</dbReference>
<dbReference type="SMART" id="SM00471">
    <property type="entry name" value="HDc"/>
    <property type="match status" value="1"/>
</dbReference>
<feature type="domain" description="HD" evidence="2">
    <location>
        <begin position="64"/>
        <end position="207"/>
    </location>
</feature>
<protein>
    <submittedName>
        <fullName evidence="3">Deoxyguanosinetriphosphate triphosphohydrolase</fullName>
        <ecNumber evidence="3">3.1.5.1</ecNumber>
    </submittedName>
</protein>
<dbReference type="PANTHER" id="PTHR35795">
    <property type="entry name" value="SLR1885 PROTEIN"/>
    <property type="match status" value="1"/>
</dbReference>
<dbReference type="InterPro" id="IPR003607">
    <property type="entry name" value="HD/PDEase_dom"/>
</dbReference>
<dbReference type="OrthoDB" id="9803619at2"/>
<dbReference type="EMBL" id="LITT01000035">
    <property type="protein sequence ID" value="OAA84685.1"/>
    <property type="molecule type" value="Genomic_DNA"/>
</dbReference>
<organism evidence="3 4">
    <name type="scientific">Clostridium ljungdahlii</name>
    <dbReference type="NCBI Taxonomy" id="1538"/>
    <lineage>
        <taxon>Bacteria</taxon>
        <taxon>Bacillati</taxon>
        <taxon>Bacillota</taxon>
        <taxon>Clostridia</taxon>
        <taxon>Eubacteriales</taxon>
        <taxon>Clostridiaceae</taxon>
        <taxon>Clostridium</taxon>
    </lineage>
</organism>
<evidence type="ECO:0000259" key="2">
    <source>
        <dbReference type="PROSITE" id="PS51831"/>
    </source>
</evidence>
<dbReference type="EC" id="3.1.5.1" evidence="3"/>
<dbReference type="AlphaFoldDB" id="A0A168MH83"/>
<dbReference type="Gene3D" id="1.10.3210.10">
    <property type="entry name" value="Hypothetical protein af1432"/>
    <property type="match status" value="1"/>
</dbReference>
<dbReference type="InterPro" id="IPR051094">
    <property type="entry name" value="Diverse_Catalytic_Enzymes"/>
</dbReference>
<dbReference type="PANTHER" id="PTHR35795:SF1">
    <property type="entry name" value="BIS(5'-NUCLEOSYL)-TETRAPHOSPHATASE, SYMMETRICAL"/>
    <property type="match status" value="1"/>
</dbReference>
<proteinExistence type="predicted"/>